<dbReference type="Pfam" id="PF03441">
    <property type="entry name" value="FAD_binding_7"/>
    <property type="match status" value="1"/>
</dbReference>
<organism evidence="9 10">
    <name type="scientific">Lutibacter oceani</name>
    <dbReference type="NCBI Taxonomy" id="1853311"/>
    <lineage>
        <taxon>Bacteria</taxon>
        <taxon>Pseudomonadati</taxon>
        <taxon>Bacteroidota</taxon>
        <taxon>Flavobacteriia</taxon>
        <taxon>Flavobacteriales</taxon>
        <taxon>Flavobacteriaceae</taxon>
        <taxon>Lutibacter</taxon>
    </lineage>
</organism>
<dbReference type="OrthoDB" id="9772484at2"/>
<dbReference type="InterPro" id="IPR018394">
    <property type="entry name" value="DNA_photolyase_1_CS_C"/>
</dbReference>
<dbReference type="GO" id="GO:0071949">
    <property type="term" value="F:FAD binding"/>
    <property type="evidence" value="ECO:0007669"/>
    <property type="project" value="TreeGrafter"/>
</dbReference>
<evidence type="ECO:0000256" key="1">
    <source>
        <dbReference type="ARBA" id="ARBA00001932"/>
    </source>
</evidence>
<dbReference type="GO" id="GO:0009416">
    <property type="term" value="P:response to light stimulus"/>
    <property type="evidence" value="ECO:0007669"/>
    <property type="project" value="TreeGrafter"/>
</dbReference>
<comment type="similarity">
    <text evidence="7">Belongs to the DNA photolyase family.</text>
</comment>
<accession>A0A3D9RJ34</accession>
<keyword evidence="10" id="KW-1185">Reference proteome</keyword>
<comment type="cofactor">
    <cofactor evidence="5">
        <name>FAD</name>
        <dbReference type="ChEBI" id="CHEBI:57692"/>
    </cofactor>
    <text evidence="5">Binds 1 FAD per subunit.</text>
</comment>
<comment type="caution">
    <text evidence="9">The sequence shown here is derived from an EMBL/GenBank/DDBJ whole genome shotgun (WGS) entry which is preliminary data.</text>
</comment>
<dbReference type="SUPFAM" id="SSF48173">
    <property type="entry name" value="Cryptochrome/photolyase FAD-binding domain"/>
    <property type="match status" value="1"/>
</dbReference>
<keyword evidence="4 7" id="KW-0157">Chromophore</keyword>
<dbReference type="InterPro" id="IPR036134">
    <property type="entry name" value="Crypto/Photolyase_FAD-like_sf"/>
</dbReference>
<dbReference type="PROSITE" id="PS51645">
    <property type="entry name" value="PHR_CRY_ALPHA_BETA"/>
    <property type="match status" value="1"/>
</dbReference>
<evidence type="ECO:0000313" key="10">
    <source>
        <dbReference type="Proteomes" id="UP000256429"/>
    </source>
</evidence>
<dbReference type="Gene3D" id="3.40.50.620">
    <property type="entry name" value="HUPs"/>
    <property type="match status" value="1"/>
</dbReference>
<sequence length="428" mass="51105">MTNKKEISIFWFRRDLRLHDNTALYYALNSKYPVLPIFIFDESILDELPKDDARVNFIYETLSKLNTDLVESNSSLYVKKGNVITVWKTLLNTCNIKKVFFNKDYEPYAIKRDAEITQLCVENNIEVNSYKDQVIFEAGEVLKDDGKPYTVYTPYKNKWWNLFNSQKQEFFLSENYKENFIKLIHNFPSLKNIGFTESAIKVRQINKNAILDYQNFRDLPIINTSNNSVYLRFGLISTRKLFKYAQTKNITYCNELIWREFFMQILYHFPKVVNENFKSKYNFIPWRNNEEEFKLWCEGNTGYPIVDAGMRELNETGYMHNRVRMIVASFLNKHLLIDWRWGEAYFAEKLLDYDLAANNGNWQWVAGTGCDSAPYFRVFNPTTQQQKFDSDFKYIKKWNPNYKNIPEIVEHKFARLRYLEVVKKSLVQ</sequence>
<dbReference type="GO" id="GO:0006950">
    <property type="term" value="P:response to stress"/>
    <property type="evidence" value="ECO:0007669"/>
    <property type="project" value="UniProtKB-ARBA"/>
</dbReference>
<feature type="binding site" evidence="5">
    <location>
        <begin position="224"/>
        <end position="228"/>
    </location>
    <ligand>
        <name>FAD</name>
        <dbReference type="ChEBI" id="CHEBI:57692"/>
    </ligand>
</feature>
<dbReference type="Proteomes" id="UP000256429">
    <property type="component" value="Unassembled WGS sequence"/>
</dbReference>
<evidence type="ECO:0000256" key="6">
    <source>
        <dbReference type="PIRSR" id="PIRSR602081-2"/>
    </source>
</evidence>
<dbReference type="Gene3D" id="1.10.579.10">
    <property type="entry name" value="DNA Cyclobutane Dipyrimidine Photolyase, subunit A, domain 3"/>
    <property type="match status" value="1"/>
</dbReference>
<dbReference type="SUPFAM" id="SSF52425">
    <property type="entry name" value="Cryptochrome/photolyase, N-terminal domain"/>
    <property type="match status" value="1"/>
</dbReference>
<comment type="cofactor">
    <cofactor evidence="1">
        <name>(6R)-5,10-methylene-5,6,7,8-tetrahydrofolate</name>
        <dbReference type="ChEBI" id="CHEBI:15636"/>
    </cofactor>
</comment>
<feature type="binding site" evidence="5">
    <location>
        <position position="213"/>
    </location>
    <ligand>
        <name>FAD</name>
        <dbReference type="ChEBI" id="CHEBI:57692"/>
    </ligand>
</feature>
<dbReference type="GO" id="GO:0006139">
    <property type="term" value="P:nucleobase-containing compound metabolic process"/>
    <property type="evidence" value="ECO:0007669"/>
    <property type="project" value="UniProtKB-ARBA"/>
</dbReference>
<gene>
    <name evidence="9" type="ORF">BX611_2768</name>
</gene>
<evidence type="ECO:0000256" key="4">
    <source>
        <dbReference type="ARBA" id="ARBA00022991"/>
    </source>
</evidence>
<reference evidence="9 10" key="1">
    <citation type="submission" date="2018-08" db="EMBL/GenBank/DDBJ databases">
        <title>Genomic Encyclopedia of Type Strains, Phase III (KMG-III): the genomes of soil and plant-associated and newly described type strains.</title>
        <authorList>
            <person name="Whitman W."/>
        </authorList>
    </citation>
    <scope>NUCLEOTIDE SEQUENCE [LARGE SCALE GENOMIC DNA]</scope>
    <source>
        <strain evidence="9 10">325-5</strain>
    </source>
</reference>
<feature type="site" description="Electron transfer via tryptophanyl radical" evidence="6">
    <location>
        <position position="339"/>
    </location>
</feature>
<dbReference type="InterPro" id="IPR036155">
    <property type="entry name" value="Crypto/Photolyase_N_sf"/>
</dbReference>
<dbReference type="InterPro" id="IPR014729">
    <property type="entry name" value="Rossmann-like_a/b/a_fold"/>
</dbReference>
<feature type="site" description="Electron transfer via tryptophanyl radical" evidence="6">
    <location>
        <position position="286"/>
    </location>
</feature>
<evidence type="ECO:0000313" key="9">
    <source>
        <dbReference type="EMBL" id="REE79869.1"/>
    </source>
</evidence>
<dbReference type="PROSITE" id="PS00691">
    <property type="entry name" value="DNA_PHOTOLYASES_1_2"/>
    <property type="match status" value="1"/>
</dbReference>
<feature type="binding site" evidence="5">
    <location>
        <begin position="255"/>
        <end position="262"/>
    </location>
    <ligand>
        <name>FAD</name>
        <dbReference type="ChEBI" id="CHEBI:57692"/>
    </ligand>
</feature>
<dbReference type="PANTHER" id="PTHR11455:SF9">
    <property type="entry name" value="CRYPTOCHROME CIRCADIAN CLOCK 5 ISOFORM X1"/>
    <property type="match status" value="1"/>
</dbReference>
<feature type="domain" description="Photolyase/cryptochrome alpha/beta" evidence="8">
    <location>
        <begin position="6"/>
        <end position="135"/>
    </location>
</feature>
<dbReference type="GO" id="GO:0003677">
    <property type="term" value="F:DNA binding"/>
    <property type="evidence" value="ECO:0007669"/>
    <property type="project" value="TreeGrafter"/>
</dbReference>
<name>A0A3D9RJ34_9FLAO</name>
<evidence type="ECO:0000256" key="7">
    <source>
        <dbReference type="RuleBase" id="RU004182"/>
    </source>
</evidence>
<dbReference type="InterPro" id="IPR006050">
    <property type="entry name" value="DNA_photolyase_N"/>
</dbReference>
<keyword evidence="3 5" id="KW-0274">FAD</keyword>
<keyword evidence="2 5" id="KW-0285">Flavoprotein</keyword>
<dbReference type="RefSeq" id="WP_115882259.1">
    <property type="nucleotide sequence ID" value="NZ_QTTQ01000012.1"/>
</dbReference>
<dbReference type="Gene3D" id="1.25.40.80">
    <property type="match status" value="1"/>
</dbReference>
<dbReference type="InterPro" id="IPR005101">
    <property type="entry name" value="Cryptochr/Photolyase_FAD-bd"/>
</dbReference>
<keyword evidence="9" id="KW-0456">Lyase</keyword>
<dbReference type="AlphaFoldDB" id="A0A3D9RJ34"/>
<evidence type="ECO:0000259" key="8">
    <source>
        <dbReference type="PROSITE" id="PS51645"/>
    </source>
</evidence>
<evidence type="ECO:0000256" key="3">
    <source>
        <dbReference type="ARBA" id="ARBA00022827"/>
    </source>
</evidence>
<dbReference type="PROSITE" id="PS00394">
    <property type="entry name" value="DNA_PHOTOLYASES_1_1"/>
    <property type="match status" value="1"/>
</dbReference>
<dbReference type="PRINTS" id="PR00147">
    <property type="entry name" value="DNAPHOTLYASE"/>
</dbReference>
<protein>
    <submittedName>
        <fullName evidence="9">Deoxyribodipyrimidine photo-lyase</fullName>
    </submittedName>
</protein>
<feature type="site" description="Electron transfer via tryptophanyl radical" evidence="6">
    <location>
        <position position="362"/>
    </location>
</feature>
<dbReference type="EMBL" id="QTTQ01000012">
    <property type="protein sequence ID" value="REE79869.1"/>
    <property type="molecule type" value="Genomic_DNA"/>
</dbReference>
<proteinExistence type="inferred from homology"/>
<feature type="binding site" evidence="5">
    <location>
        <begin position="352"/>
        <end position="354"/>
    </location>
    <ligand>
        <name>FAD</name>
        <dbReference type="ChEBI" id="CHEBI:57692"/>
    </ligand>
</feature>
<dbReference type="InterPro" id="IPR002081">
    <property type="entry name" value="Cryptochrome/DNA_photolyase_1"/>
</dbReference>
<evidence type="ECO:0000256" key="5">
    <source>
        <dbReference type="PIRSR" id="PIRSR602081-1"/>
    </source>
</evidence>
<evidence type="ECO:0000256" key="2">
    <source>
        <dbReference type="ARBA" id="ARBA00022630"/>
    </source>
</evidence>
<dbReference type="GO" id="GO:0003904">
    <property type="term" value="F:deoxyribodipyrimidine photo-lyase activity"/>
    <property type="evidence" value="ECO:0007669"/>
    <property type="project" value="TreeGrafter"/>
</dbReference>
<feature type="binding site" evidence="5">
    <location>
        <position position="252"/>
    </location>
    <ligand>
        <name>FAD</name>
        <dbReference type="ChEBI" id="CHEBI:57692"/>
    </ligand>
</feature>
<dbReference type="PANTHER" id="PTHR11455">
    <property type="entry name" value="CRYPTOCHROME"/>
    <property type="match status" value="1"/>
</dbReference>
<dbReference type="Pfam" id="PF00875">
    <property type="entry name" value="DNA_photolyase"/>
    <property type="match status" value="1"/>
</dbReference>